<dbReference type="InterPro" id="IPR013425">
    <property type="entry name" value="Autotrns_rpt"/>
</dbReference>
<dbReference type="InterPro" id="IPR034641">
    <property type="entry name" value="RGL11"/>
</dbReference>
<dbReference type="Proteomes" id="UP001319045">
    <property type="component" value="Chromosome"/>
</dbReference>
<evidence type="ECO:0000259" key="3">
    <source>
        <dbReference type="Pfam" id="PF21348"/>
    </source>
</evidence>
<dbReference type="NCBIfam" id="TIGR02601">
    <property type="entry name" value="autotrns_rpt"/>
    <property type="match status" value="1"/>
</dbReference>
<name>A0ABN6EK48_9BACT</name>
<proteinExistence type="predicted"/>
<dbReference type="Pfam" id="PF21348">
    <property type="entry name" value="RGL11_C"/>
    <property type="match status" value="1"/>
</dbReference>
<dbReference type="Pfam" id="PF18370">
    <property type="entry name" value="RGI_lyase"/>
    <property type="match status" value="1"/>
</dbReference>
<feature type="domain" description="Rhamnogalacturonan lyase family 11 C-terminal" evidence="3">
    <location>
        <begin position="104"/>
        <end position="607"/>
    </location>
</feature>
<sequence>MTDALDRGLVVVHRTNGTSNEGTFVSWRILANEYYDVTYNVYRDGIKLNDKPLSVSNYNDTGGSTTSEYTVSAIVKGVEQPQCKPQTSWNCYLYKLIDRNYSGYKDITLQKVYSNADGSDITADYEPNDISMADLDGDGQLEILLKRLNTKDASSLYLENATDYAILEAYKLDGTRMWWIDCGPNMVSLNSTELNIVAYDWDCDGKAEVVLRGADGMKIHFSDGTTKVIGDATVNTRNTFAHTNAQYCWTHTGNEYLLYLNGETGKPYQVMDFPLKRLEDGETDLKAAWGDDYGHRSSKYFFGAPFLDGRKASLFLARGIYTREKMIAYDINPQTHEFTTRWTWNCNQPGSEWYGNGYHNFCVADVDMDGRDEIVYGSMVIDDNGKGLSTTGLGHGDSQHVGDFDPYRHGLEFFGCNEDKPGNNYRNATTSDMYYRFETTADDGRALIGKFSDSFHGCQARSSASNLISSVTDNVLGITADTFLKWSDLNFRIYWDGDLCDEVLNSPGTAKEAKIEKPGYGRLFTSLGCNMNNDSKNNPCFQGDILGDWREEFIVRCGGNLRIYTTTYPTEYRNYTLWHDSQYRQSEVWQMEAYNQTPHISYFLGKAEGITVAPPPSTLTDRVEIADGASINTDNNDKHLLLAMTDNMNVSVVDGAAPYILTDNAPTWVEGHDDNANITTTTYTHTITGGAFTGEMRLIKQGDGILKLPNVTETYTGNTDVWNGELDFDGNMPSSRVWLNRFAILKTNGGKFGAGITMDYASKLIPQGDVSARSVTLNFGSRIVMLLSSAKISADTLRINKVDWTDGPKYLAPVIEFTGNTKPNDGAYLLGTFARVEGSLSDLTIEGISGVTYKLEMSGNNLYLVIGNGQVSTGINEISKDDSQGKYYNIKGMKMPDVKAYKGVYIKDGVKVMKR</sequence>
<protein>
    <recommendedName>
        <fullName evidence="6">Rhamnogalacturonan I lyase beta-sheet domain-containing protein</fullName>
    </recommendedName>
</protein>
<keyword evidence="5" id="KW-1185">Reference proteome</keyword>
<evidence type="ECO:0000313" key="4">
    <source>
        <dbReference type="EMBL" id="BCS86257.1"/>
    </source>
</evidence>
<dbReference type="PANTHER" id="PTHR43118">
    <property type="entry name" value="RHAMNOGALACTURONAN LYASE (EUROFUNG)"/>
    <property type="match status" value="1"/>
</dbReference>
<organism evidence="4 5">
    <name type="scientific">Prevotella herbatica</name>
    <dbReference type="NCBI Taxonomy" id="2801997"/>
    <lineage>
        <taxon>Bacteria</taxon>
        <taxon>Pseudomonadati</taxon>
        <taxon>Bacteroidota</taxon>
        <taxon>Bacteroidia</taxon>
        <taxon>Bacteroidales</taxon>
        <taxon>Prevotellaceae</taxon>
        <taxon>Prevotella</taxon>
    </lineage>
</organism>
<evidence type="ECO:0000259" key="2">
    <source>
        <dbReference type="Pfam" id="PF18370"/>
    </source>
</evidence>
<gene>
    <name evidence="4" type="ORF">prwr041_21500</name>
</gene>
<dbReference type="InterPro" id="IPR013783">
    <property type="entry name" value="Ig-like_fold"/>
</dbReference>
<dbReference type="SUPFAM" id="SSF69318">
    <property type="entry name" value="Integrin alpha N-terminal domain"/>
    <property type="match status" value="1"/>
</dbReference>
<evidence type="ECO:0000313" key="5">
    <source>
        <dbReference type="Proteomes" id="UP001319045"/>
    </source>
</evidence>
<evidence type="ECO:0008006" key="6">
    <source>
        <dbReference type="Google" id="ProtNLM"/>
    </source>
</evidence>
<dbReference type="InterPro" id="IPR049366">
    <property type="entry name" value="RGL11_C"/>
</dbReference>
<evidence type="ECO:0000256" key="1">
    <source>
        <dbReference type="ARBA" id="ARBA00022729"/>
    </source>
</evidence>
<keyword evidence="1" id="KW-0732">Signal</keyword>
<dbReference type="InterPro" id="IPR041624">
    <property type="entry name" value="RGI_lyase"/>
</dbReference>
<dbReference type="Gene3D" id="2.60.40.10">
    <property type="entry name" value="Immunoglobulins"/>
    <property type="match status" value="1"/>
</dbReference>
<reference evidence="4 5" key="1">
    <citation type="journal article" date="2022" name="Int. J. Syst. Evol. Microbiol.">
        <title>Prevotella herbatica sp. nov., a plant polysaccharide-decomposing anaerobic bacterium isolated from a methanogenic reactor.</title>
        <authorList>
            <person name="Uek A."/>
            <person name="Tonouchi A."/>
            <person name="Kaku N."/>
            <person name="Ueki K."/>
        </authorList>
    </citation>
    <scope>NUCLEOTIDE SEQUENCE [LARGE SCALE GENOMIC DNA]</scope>
    <source>
        <strain evidence="4 5">WR041</strain>
    </source>
</reference>
<dbReference type="EMBL" id="AP024484">
    <property type="protein sequence ID" value="BCS86257.1"/>
    <property type="molecule type" value="Genomic_DNA"/>
</dbReference>
<dbReference type="InterPro" id="IPR028994">
    <property type="entry name" value="Integrin_alpha_N"/>
</dbReference>
<accession>A0ABN6EK48</accession>
<dbReference type="PANTHER" id="PTHR43118:SF1">
    <property type="entry name" value="RHAMNOGALACTURONAN LYASE (EUROFUNG)"/>
    <property type="match status" value="1"/>
</dbReference>
<feature type="domain" description="Rhamnogalacturonan I lyase beta-sheet" evidence="2">
    <location>
        <begin position="3"/>
        <end position="89"/>
    </location>
</feature>